<evidence type="ECO:0000313" key="2">
    <source>
        <dbReference type="Proteomes" id="UP000004277"/>
    </source>
</evidence>
<dbReference type="Proteomes" id="UP000004277">
    <property type="component" value="Unassembled WGS sequence"/>
</dbReference>
<name>A0ACD3SLW5_9BURK</name>
<proteinExistence type="predicted"/>
<dbReference type="EMBL" id="AKCV02000025">
    <property type="protein sequence ID" value="TMS57201.1"/>
    <property type="molecule type" value="Genomic_DNA"/>
</dbReference>
<organism evidence="1 2">
    <name type="scientific">Imbroritus primus</name>
    <dbReference type="NCBI Taxonomy" id="3058603"/>
    <lineage>
        <taxon>Bacteria</taxon>
        <taxon>Pseudomonadati</taxon>
        <taxon>Pseudomonadota</taxon>
        <taxon>Betaproteobacteria</taxon>
        <taxon>Burkholderiales</taxon>
        <taxon>Burkholderiaceae</taxon>
        <taxon>Imbroritus</taxon>
    </lineage>
</organism>
<sequence length="216" mass="23816">MKLLALLLAACCAAVSVPAFADVLPPQAADAATRLRNNPNAYDRVDNFCNGKKKGDACTLPGNLFEGGGEGTCVNEINRSTYVLEMSCQRPGSVYIDRKLPDDGFVHDEGLCRQQAQEQAAAGGAPTVTRWNCKPLDPTPADRFCQGKEVGNACTVELRYQGQLSQAEGTCQQITERQGFYYQGRRTMTRDVIRCEPQRTVTRTFTPATWWQKLTQ</sequence>
<comment type="caution">
    <text evidence="1">The sequence shown here is derived from an EMBL/GenBank/DDBJ whole genome shotgun (WGS) entry which is preliminary data.</text>
</comment>
<accession>A0ACD3SLW5</accession>
<evidence type="ECO:0000313" key="1">
    <source>
        <dbReference type="EMBL" id="TMS57201.1"/>
    </source>
</evidence>
<protein>
    <submittedName>
        <fullName evidence="1">Uncharacterized protein</fullName>
    </submittedName>
</protein>
<reference evidence="1" key="1">
    <citation type="submission" date="2019-05" db="EMBL/GenBank/DDBJ databases">
        <title>Revised genome assembly of Burkholderiaceae (previously Ralstonia) sp. PBA.</title>
        <authorList>
            <person name="Gan H.M."/>
        </authorList>
    </citation>
    <scope>NUCLEOTIDE SEQUENCE</scope>
    <source>
        <strain evidence="1">PBA</strain>
    </source>
</reference>
<keyword evidence="2" id="KW-1185">Reference proteome</keyword>
<gene>
    <name evidence="1" type="ORF">MW7_014715</name>
</gene>